<feature type="domain" description="Enoyl reductase (ER)" evidence="1">
    <location>
        <begin position="9"/>
        <end position="314"/>
    </location>
</feature>
<dbReference type="InterPro" id="IPR013154">
    <property type="entry name" value="ADH-like_N"/>
</dbReference>
<dbReference type="InterPro" id="IPR013149">
    <property type="entry name" value="ADH-like_C"/>
</dbReference>
<name>A0A1G4KI91_9SACH</name>
<dbReference type="Pfam" id="PF00107">
    <property type="entry name" value="ADH_zinc_N"/>
    <property type="match status" value="1"/>
</dbReference>
<protein>
    <submittedName>
        <fullName evidence="2">LAME_0H17194g1_1</fullName>
    </submittedName>
</protein>
<reference evidence="3" key="1">
    <citation type="submission" date="2016-03" db="EMBL/GenBank/DDBJ databases">
        <authorList>
            <person name="Devillers Hugo."/>
        </authorList>
    </citation>
    <scope>NUCLEOTIDE SEQUENCE [LARGE SCALE GENOMIC DNA]</scope>
</reference>
<dbReference type="EMBL" id="LT598480">
    <property type="protein sequence ID" value="SCV04280.1"/>
    <property type="molecule type" value="Genomic_DNA"/>
</dbReference>
<dbReference type="InterPro" id="IPR052585">
    <property type="entry name" value="Lipid_raft_assoc_Zn_ADH"/>
</dbReference>
<dbReference type="GO" id="GO:0016491">
    <property type="term" value="F:oxidoreductase activity"/>
    <property type="evidence" value="ECO:0007669"/>
    <property type="project" value="InterPro"/>
</dbReference>
<dbReference type="SMART" id="SM00829">
    <property type="entry name" value="PKS_ER"/>
    <property type="match status" value="1"/>
</dbReference>
<dbReference type="PANTHER" id="PTHR43482:SF1">
    <property type="entry name" value="PROTEIN AST1-RELATED"/>
    <property type="match status" value="1"/>
</dbReference>
<dbReference type="SUPFAM" id="SSF51735">
    <property type="entry name" value="NAD(P)-binding Rossmann-fold domains"/>
    <property type="match status" value="1"/>
</dbReference>
<organism evidence="2 3">
    <name type="scientific">Lachancea meyersii CBS 8951</name>
    <dbReference type="NCBI Taxonomy" id="1266667"/>
    <lineage>
        <taxon>Eukaryota</taxon>
        <taxon>Fungi</taxon>
        <taxon>Dikarya</taxon>
        <taxon>Ascomycota</taxon>
        <taxon>Saccharomycotina</taxon>
        <taxon>Saccharomycetes</taxon>
        <taxon>Saccharomycetales</taxon>
        <taxon>Saccharomycetaceae</taxon>
        <taxon>Lachancea</taxon>
    </lineage>
</organism>
<dbReference type="OrthoDB" id="3509362at2759"/>
<keyword evidence="3" id="KW-1185">Reference proteome</keyword>
<dbReference type="Gene3D" id="3.90.180.10">
    <property type="entry name" value="Medium-chain alcohol dehydrogenases, catalytic domain"/>
    <property type="match status" value="1"/>
</dbReference>
<sequence length="317" mass="33471">MKAIQLIRHDIGALAPDVGVILTETDTPVPGPGNLLVKIRASAIQPSDILNATGGFPYTTFPRVPGRDYAGIIVSGPRAGEDVYGTSGSTHAFTCDGFHAEYCVVSEDAVARKPRNMSYAQAACIGVPFTTAKWALRKACPKGSETVLIIGAFGSVGSAAVQLAKTIGCRVLTAGRNDVADINTTKDTTLAGIESLTLGRGIDVVIDTVGIPTLTQAAVQKLTHGGRIAIIAAHGEANLDVNMKDFYRQEKTLIGCNSLSYSVQSMAQEMADLTAEFENGRLAPPREELWSAVSLEEAVDIYKEGKRSAGKFVITMG</sequence>
<gene>
    <name evidence="2" type="ORF">LAME_0H17194G</name>
</gene>
<dbReference type="InterPro" id="IPR036291">
    <property type="entry name" value="NAD(P)-bd_dom_sf"/>
</dbReference>
<evidence type="ECO:0000313" key="2">
    <source>
        <dbReference type="EMBL" id="SCV04280.1"/>
    </source>
</evidence>
<dbReference type="InterPro" id="IPR011032">
    <property type="entry name" value="GroES-like_sf"/>
</dbReference>
<evidence type="ECO:0000313" key="3">
    <source>
        <dbReference type="Proteomes" id="UP000191144"/>
    </source>
</evidence>
<dbReference type="AlphaFoldDB" id="A0A1G4KI91"/>
<proteinExistence type="predicted"/>
<accession>A0A1G4KI91</accession>
<dbReference type="Proteomes" id="UP000191144">
    <property type="component" value="Chromosome H"/>
</dbReference>
<dbReference type="PANTHER" id="PTHR43482">
    <property type="entry name" value="PROTEIN AST1-RELATED"/>
    <property type="match status" value="1"/>
</dbReference>
<dbReference type="InterPro" id="IPR020843">
    <property type="entry name" value="ER"/>
</dbReference>
<dbReference type="Gene3D" id="3.40.50.720">
    <property type="entry name" value="NAD(P)-binding Rossmann-like Domain"/>
    <property type="match status" value="1"/>
</dbReference>
<evidence type="ECO:0000259" key="1">
    <source>
        <dbReference type="SMART" id="SM00829"/>
    </source>
</evidence>
<dbReference type="SUPFAM" id="SSF50129">
    <property type="entry name" value="GroES-like"/>
    <property type="match status" value="1"/>
</dbReference>
<dbReference type="Pfam" id="PF08240">
    <property type="entry name" value="ADH_N"/>
    <property type="match status" value="1"/>
</dbReference>